<accession>A0A6A6Z8A1</accession>
<name>A0A6A6Z8A1_9PEZI</name>
<evidence type="ECO:0000313" key="3">
    <source>
        <dbReference type="Proteomes" id="UP000504636"/>
    </source>
</evidence>
<organism evidence="2">
    <name type="scientific">Mytilinidion resinicola</name>
    <dbReference type="NCBI Taxonomy" id="574789"/>
    <lineage>
        <taxon>Eukaryota</taxon>
        <taxon>Fungi</taxon>
        <taxon>Dikarya</taxon>
        <taxon>Ascomycota</taxon>
        <taxon>Pezizomycotina</taxon>
        <taxon>Dothideomycetes</taxon>
        <taxon>Pleosporomycetidae</taxon>
        <taxon>Mytilinidiales</taxon>
        <taxon>Mytilinidiaceae</taxon>
        <taxon>Mytilinidion</taxon>
    </lineage>
</organism>
<evidence type="ECO:0000313" key="4">
    <source>
        <dbReference type="RefSeq" id="XP_033583469.1"/>
    </source>
</evidence>
<keyword evidence="3" id="KW-1185">Reference proteome</keyword>
<dbReference type="Proteomes" id="UP000504636">
    <property type="component" value="Unplaced"/>
</dbReference>
<proteinExistence type="predicted"/>
<keyword evidence="1" id="KW-1133">Transmembrane helix</keyword>
<sequence>MKLDPSLTIVFGTLSVVAAIAAIRYKKSVGSLLMRIIRRRGRRGIHSSARDIEAQPGLATNGNTRSTGIELQLLPPVALRPLPSVAHPTTYLDPVPSPYEETAHVQTVWRI</sequence>
<reference evidence="4" key="2">
    <citation type="submission" date="2020-04" db="EMBL/GenBank/DDBJ databases">
        <authorList>
            <consortium name="NCBI Genome Project"/>
        </authorList>
    </citation>
    <scope>NUCLEOTIDE SEQUENCE</scope>
    <source>
        <strain evidence="4">CBS 304.34</strain>
    </source>
</reference>
<keyword evidence="1" id="KW-0472">Membrane</keyword>
<gene>
    <name evidence="2 4" type="ORF">BDZ99DRAFT_137626</name>
</gene>
<keyword evidence="1" id="KW-0812">Transmembrane</keyword>
<dbReference type="GeneID" id="54453553"/>
<reference evidence="2 4" key="1">
    <citation type="journal article" date="2020" name="Stud. Mycol.">
        <title>101 Dothideomycetes genomes: a test case for predicting lifestyles and emergence of pathogens.</title>
        <authorList>
            <person name="Haridas S."/>
            <person name="Albert R."/>
            <person name="Binder M."/>
            <person name="Bloem J."/>
            <person name="Labutti K."/>
            <person name="Salamov A."/>
            <person name="Andreopoulos B."/>
            <person name="Baker S."/>
            <person name="Barry K."/>
            <person name="Bills G."/>
            <person name="Bluhm B."/>
            <person name="Cannon C."/>
            <person name="Castanera R."/>
            <person name="Culley D."/>
            <person name="Daum C."/>
            <person name="Ezra D."/>
            <person name="Gonzalez J."/>
            <person name="Henrissat B."/>
            <person name="Kuo A."/>
            <person name="Liang C."/>
            <person name="Lipzen A."/>
            <person name="Lutzoni F."/>
            <person name="Magnuson J."/>
            <person name="Mondo S."/>
            <person name="Nolan M."/>
            <person name="Ohm R."/>
            <person name="Pangilinan J."/>
            <person name="Park H.-J."/>
            <person name="Ramirez L."/>
            <person name="Alfaro M."/>
            <person name="Sun H."/>
            <person name="Tritt A."/>
            <person name="Yoshinaga Y."/>
            <person name="Zwiers L.-H."/>
            <person name="Turgeon B."/>
            <person name="Goodwin S."/>
            <person name="Spatafora J."/>
            <person name="Crous P."/>
            <person name="Grigoriev I."/>
        </authorList>
    </citation>
    <scope>NUCLEOTIDE SEQUENCE</scope>
    <source>
        <strain evidence="2 4">CBS 304.34</strain>
    </source>
</reference>
<evidence type="ECO:0000256" key="1">
    <source>
        <dbReference type="SAM" id="Phobius"/>
    </source>
</evidence>
<evidence type="ECO:0000313" key="2">
    <source>
        <dbReference type="EMBL" id="KAF2816505.1"/>
    </source>
</evidence>
<dbReference type="AlphaFoldDB" id="A0A6A6Z8A1"/>
<protein>
    <submittedName>
        <fullName evidence="2 4">Uncharacterized protein</fullName>
    </submittedName>
</protein>
<dbReference type="OrthoDB" id="10513378at2759"/>
<feature type="transmembrane region" description="Helical" evidence="1">
    <location>
        <begin position="6"/>
        <end position="25"/>
    </location>
</feature>
<dbReference type="RefSeq" id="XP_033583469.1">
    <property type="nucleotide sequence ID" value="XM_033712660.1"/>
</dbReference>
<dbReference type="EMBL" id="MU003693">
    <property type="protein sequence ID" value="KAF2816505.1"/>
    <property type="molecule type" value="Genomic_DNA"/>
</dbReference>
<reference evidence="4" key="3">
    <citation type="submission" date="2025-04" db="UniProtKB">
        <authorList>
            <consortium name="RefSeq"/>
        </authorList>
    </citation>
    <scope>IDENTIFICATION</scope>
    <source>
        <strain evidence="4">CBS 304.34</strain>
    </source>
</reference>